<dbReference type="OrthoDB" id="2331623at2759"/>
<accession>A0A9P6QW26</accession>
<evidence type="ECO:0000313" key="1">
    <source>
        <dbReference type="EMBL" id="KAG0300547.1"/>
    </source>
</evidence>
<dbReference type="EMBL" id="JAAAIN010001738">
    <property type="protein sequence ID" value="KAG0300547.1"/>
    <property type="molecule type" value="Genomic_DNA"/>
</dbReference>
<dbReference type="Proteomes" id="UP000823405">
    <property type="component" value="Unassembled WGS sequence"/>
</dbReference>
<proteinExistence type="predicted"/>
<name>A0A9P6QW26_9FUNG</name>
<gene>
    <name evidence="1" type="ORF">BGZ97_003169</name>
</gene>
<dbReference type="AlphaFoldDB" id="A0A9P6QW26"/>
<comment type="caution">
    <text evidence="1">The sequence shown here is derived from an EMBL/GenBank/DDBJ whole genome shotgun (WGS) entry which is preliminary data.</text>
</comment>
<protein>
    <submittedName>
        <fullName evidence="1">Uncharacterized protein</fullName>
    </submittedName>
</protein>
<keyword evidence="2" id="KW-1185">Reference proteome</keyword>
<reference evidence="1" key="1">
    <citation type="journal article" date="2020" name="Fungal Divers.">
        <title>Resolving the Mortierellaceae phylogeny through synthesis of multi-gene phylogenetics and phylogenomics.</title>
        <authorList>
            <person name="Vandepol N."/>
            <person name="Liber J."/>
            <person name="Desiro A."/>
            <person name="Na H."/>
            <person name="Kennedy M."/>
            <person name="Barry K."/>
            <person name="Grigoriev I.V."/>
            <person name="Miller A.N."/>
            <person name="O'Donnell K."/>
            <person name="Stajich J.E."/>
            <person name="Bonito G."/>
        </authorList>
    </citation>
    <scope>NUCLEOTIDE SEQUENCE</scope>
    <source>
        <strain evidence="1">NVP60</strain>
    </source>
</reference>
<organism evidence="1 2">
    <name type="scientific">Linnemannia gamsii</name>
    <dbReference type="NCBI Taxonomy" id="64522"/>
    <lineage>
        <taxon>Eukaryota</taxon>
        <taxon>Fungi</taxon>
        <taxon>Fungi incertae sedis</taxon>
        <taxon>Mucoromycota</taxon>
        <taxon>Mortierellomycotina</taxon>
        <taxon>Mortierellomycetes</taxon>
        <taxon>Mortierellales</taxon>
        <taxon>Mortierellaceae</taxon>
        <taxon>Linnemannia</taxon>
    </lineage>
</organism>
<sequence length="87" mass="9507">MVSNMYKPSTLYRAVTMMVLASFVLTYVQAYSWTANGGCATSWAGRCNAQCKGEALSKGECNGKTVDSGIESSHCFWGWNICKCKCL</sequence>
<evidence type="ECO:0000313" key="2">
    <source>
        <dbReference type="Proteomes" id="UP000823405"/>
    </source>
</evidence>